<feature type="transmembrane region" description="Helical" evidence="1">
    <location>
        <begin position="6"/>
        <end position="25"/>
    </location>
</feature>
<reference evidence="2" key="1">
    <citation type="submission" date="2021-04" db="EMBL/GenBank/DDBJ databases">
        <title>Luteolibacter sp. 32A isolated from the skin of an Anderson's salamander (Ambystoma andersonii).</title>
        <authorList>
            <person name="Spergser J."/>
            <person name="Busse H.-J."/>
        </authorList>
    </citation>
    <scope>NUCLEOTIDE SEQUENCE</scope>
    <source>
        <strain evidence="2">32A</strain>
    </source>
</reference>
<feature type="transmembrane region" description="Helical" evidence="1">
    <location>
        <begin position="210"/>
        <end position="243"/>
    </location>
</feature>
<dbReference type="Pfam" id="PF06166">
    <property type="entry name" value="DUF979"/>
    <property type="match status" value="1"/>
</dbReference>
<evidence type="ECO:0000313" key="2">
    <source>
        <dbReference type="EMBL" id="QUE52115.1"/>
    </source>
</evidence>
<accession>A0A975J158</accession>
<feature type="transmembrane region" description="Helical" evidence="1">
    <location>
        <begin position="255"/>
        <end position="278"/>
    </location>
</feature>
<feature type="transmembrane region" description="Helical" evidence="1">
    <location>
        <begin position="56"/>
        <end position="77"/>
    </location>
</feature>
<dbReference type="KEGG" id="lamb:KBB96_04300"/>
<protein>
    <submittedName>
        <fullName evidence="2">DUF979 domain-containing protein</fullName>
    </submittedName>
</protein>
<dbReference type="RefSeq" id="WP_211632691.1">
    <property type="nucleotide sequence ID" value="NZ_CP073100.1"/>
</dbReference>
<feature type="transmembrane region" description="Helical" evidence="1">
    <location>
        <begin position="169"/>
        <end position="190"/>
    </location>
</feature>
<evidence type="ECO:0000256" key="1">
    <source>
        <dbReference type="SAM" id="Phobius"/>
    </source>
</evidence>
<keyword evidence="1" id="KW-1133">Transmembrane helix</keyword>
<feature type="transmembrane region" description="Helical" evidence="1">
    <location>
        <begin position="98"/>
        <end position="119"/>
    </location>
</feature>
<keyword evidence="1" id="KW-0812">Transmembrane</keyword>
<proteinExistence type="predicted"/>
<keyword evidence="1" id="KW-0472">Membrane</keyword>
<name>A0A975J158_9BACT</name>
<dbReference type="Proteomes" id="UP000676169">
    <property type="component" value="Chromosome"/>
</dbReference>
<evidence type="ECO:0000313" key="3">
    <source>
        <dbReference type="Proteomes" id="UP000676169"/>
    </source>
</evidence>
<gene>
    <name evidence="2" type="ORF">KBB96_04300</name>
</gene>
<organism evidence="2 3">
    <name type="scientific">Luteolibacter ambystomatis</name>
    <dbReference type="NCBI Taxonomy" id="2824561"/>
    <lineage>
        <taxon>Bacteria</taxon>
        <taxon>Pseudomonadati</taxon>
        <taxon>Verrucomicrobiota</taxon>
        <taxon>Verrucomicrobiia</taxon>
        <taxon>Verrucomicrobiales</taxon>
        <taxon>Verrucomicrobiaceae</taxon>
        <taxon>Luteolibacter</taxon>
    </lineage>
</organism>
<keyword evidence="3" id="KW-1185">Reference proteome</keyword>
<feature type="transmembrane region" description="Helical" evidence="1">
    <location>
        <begin position="131"/>
        <end position="149"/>
    </location>
</feature>
<feature type="transmembrane region" description="Helical" evidence="1">
    <location>
        <begin position="298"/>
        <end position="318"/>
    </location>
</feature>
<dbReference type="EMBL" id="CP073100">
    <property type="protein sequence ID" value="QUE52115.1"/>
    <property type="molecule type" value="Genomic_DNA"/>
</dbReference>
<dbReference type="InterPro" id="IPR009323">
    <property type="entry name" value="DUF979"/>
</dbReference>
<sequence length="320" mass="33789">MTLVSLQTLYVIAGILLTCIAINTVKNRAHLRRVGTALFWGALAAIYLFGGHLPPLAIGWIMLGLVALAATRQITAPKETPVPAEQRASEALRLGNRIFIPALVIPATAVVSTLVLSKIPLGGVRLFDPKQPTLAALGLGSLLALIVALRMTRAKPRESLHEGGRLLHAIGWAMLLPQLLAALGGIFTKAGVGEVIARLVTDTFPTGNPFVAVVVYCVGMALFTICLGNAFAAFPVITLGVGLPIIVQQHHGNPAIMAAIGMLSGYCGTLLTPMAANFNLVPAMLLELRDPHAVIKAQAPIGLTLLAVNILILDFCVYRF</sequence>
<dbReference type="AlphaFoldDB" id="A0A975J158"/>